<comment type="subunit">
    <text evidence="9">Homodimer.</text>
</comment>
<evidence type="ECO:0000313" key="11">
    <source>
        <dbReference type="EMBL" id="QPL29991.1"/>
    </source>
</evidence>
<sequence length="338" mass="36894">MSNSVLVTGGAGYIGSHTILRLLECGYDVVSLDNYSNSSPEALERVQSICEKKIVAIEGDVRNSQTLSSIFNKHSISSVLHFAGSKAVGESVSKPLDYYSNNFSGTITLCRAMAEAEVFDLVFSSSATVYGTPKANPICESHPTGSPTNPYGRSKLMTEDSLRDLCLSDSRWNIALLRYFNPIGAHESGRIGENPKGIPNNLVPFISKVAIGNIPKLLVYGDNYPTPDGTGIRDYIHVMDLAEGHIGALKTIPKTGGLHTWNLGTGVGYSVLQIVQAFEASSGKAIPYEVVERRPGDIAECWSDPRKAQIDLDWKAQRTLDDMIKDTWRWQSENPSGY</sequence>
<dbReference type="CDD" id="cd05247">
    <property type="entry name" value="UDP_G4E_1_SDR_e"/>
    <property type="match status" value="1"/>
</dbReference>
<dbReference type="PANTHER" id="PTHR43725">
    <property type="entry name" value="UDP-GLUCOSE 4-EPIMERASE"/>
    <property type="match status" value="1"/>
</dbReference>
<evidence type="ECO:0000256" key="7">
    <source>
        <dbReference type="ARBA" id="ARBA00023027"/>
    </source>
</evidence>
<evidence type="ECO:0000256" key="2">
    <source>
        <dbReference type="ARBA" id="ARBA00001911"/>
    </source>
</evidence>
<dbReference type="InterPro" id="IPR036291">
    <property type="entry name" value="NAD(P)-bd_dom_sf"/>
</dbReference>
<dbReference type="AlphaFoldDB" id="A0A9Q6VJ78"/>
<evidence type="ECO:0000256" key="1">
    <source>
        <dbReference type="ARBA" id="ARBA00000083"/>
    </source>
</evidence>
<evidence type="ECO:0000256" key="5">
    <source>
        <dbReference type="ARBA" id="ARBA00013189"/>
    </source>
</evidence>
<dbReference type="NCBIfam" id="NF007956">
    <property type="entry name" value="PRK10675.1"/>
    <property type="match status" value="1"/>
</dbReference>
<comment type="similarity">
    <text evidence="4 9">Belongs to the NAD(P)-dependent epimerase/dehydratase family.</text>
</comment>
<evidence type="ECO:0000256" key="3">
    <source>
        <dbReference type="ARBA" id="ARBA00004947"/>
    </source>
</evidence>
<evidence type="ECO:0000256" key="6">
    <source>
        <dbReference type="ARBA" id="ARBA00018569"/>
    </source>
</evidence>
<comment type="catalytic activity">
    <reaction evidence="1 9">
        <text>UDP-alpha-D-glucose = UDP-alpha-D-galactose</text>
        <dbReference type="Rhea" id="RHEA:22168"/>
        <dbReference type="ChEBI" id="CHEBI:58885"/>
        <dbReference type="ChEBI" id="CHEBI:66914"/>
        <dbReference type="EC" id="5.1.3.2"/>
    </reaction>
</comment>
<organism evidence="11 12">
    <name type="scientific">Pseudomonas fragi</name>
    <dbReference type="NCBI Taxonomy" id="296"/>
    <lineage>
        <taxon>Bacteria</taxon>
        <taxon>Pseudomonadati</taxon>
        <taxon>Pseudomonadota</taxon>
        <taxon>Gammaproteobacteria</taxon>
        <taxon>Pseudomonadales</taxon>
        <taxon>Pseudomonadaceae</taxon>
        <taxon>Pseudomonas</taxon>
    </lineage>
</organism>
<dbReference type="Gene3D" id="3.40.50.720">
    <property type="entry name" value="NAD(P)-binding Rossmann-like Domain"/>
    <property type="match status" value="1"/>
</dbReference>
<dbReference type="RefSeq" id="WP_196882346.1">
    <property type="nucleotide sequence ID" value="NZ_CP065202.1"/>
</dbReference>
<dbReference type="Gene3D" id="3.90.25.10">
    <property type="entry name" value="UDP-galactose 4-epimerase, domain 1"/>
    <property type="match status" value="1"/>
</dbReference>
<evidence type="ECO:0000259" key="10">
    <source>
        <dbReference type="Pfam" id="PF16363"/>
    </source>
</evidence>
<dbReference type="SUPFAM" id="SSF51735">
    <property type="entry name" value="NAD(P)-binding Rossmann-fold domains"/>
    <property type="match status" value="1"/>
</dbReference>
<feature type="domain" description="NAD(P)-binding" evidence="10">
    <location>
        <begin position="6"/>
        <end position="327"/>
    </location>
</feature>
<dbReference type="PANTHER" id="PTHR43725:SF47">
    <property type="entry name" value="UDP-GLUCOSE 4-EPIMERASE"/>
    <property type="match status" value="1"/>
</dbReference>
<keyword evidence="8 9" id="KW-0413">Isomerase</keyword>
<dbReference type="GO" id="GO:0005829">
    <property type="term" value="C:cytosol"/>
    <property type="evidence" value="ECO:0007669"/>
    <property type="project" value="TreeGrafter"/>
</dbReference>
<dbReference type="Proteomes" id="UP000594467">
    <property type="component" value="Chromosome"/>
</dbReference>
<dbReference type="InterPro" id="IPR016040">
    <property type="entry name" value="NAD(P)-bd_dom"/>
</dbReference>
<keyword evidence="9" id="KW-0119">Carbohydrate metabolism</keyword>
<dbReference type="InterPro" id="IPR005886">
    <property type="entry name" value="UDP_G4E"/>
</dbReference>
<dbReference type="EC" id="5.1.3.2" evidence="5 9"/>
<protein>
    <recommendedName>
        <fullName evidence="6 9">UDP-glucose 4-epimerase</fullName>
        <ecNumber evidence="5 9">5.1.3.2</ecNumber>
    </recommendedName>
</protein>
<evidence type="ECO:0000256" key="9">
    <source>
        <dbReference type="RuleBase" id="RU366046"/>
    </source>
</evidence>
<comment type="cofactor">
    <cofactor evidence="2 9">
        <name>NAD(+)</name>
        <dbReference type="ChEBI" id="CHEBI:57540"/>
    </cofactor>
</comment>
<proteinExistence type="inferred from homology"/>
<name>A0A9Q6VJ78_PSEFR</name>
<dbReference type="GO" id="GO:0003978">
    <property type="term" value="F:UDP-glucose 4-epimerase activity"/>
    <property type="evidence" value="ECO:0007669"/>
    <property type="project" value="UniProtKB-UniRule"/>
</dbReference>
<evidence type="ECO:0000256" key="8">
    <source>
        <dbReference type="ARBA" id="ARBA00023235"/>
    </source>
</evidence>
<comment type="pathway">
    <text evidence="3 9">Carbohydrate metabolism; galactose metabolism.</text>
</comment>
<keyword evidence="7 9" id="KW-0520">NAD</keyword>
<gene>
    <name evidence="11" type="primary">galE</name>
    <name evidence="11" type="ORF">I5R27_14155</name>
</gene>
<reference evidence="11 12" key="1">
    <citation type="submission" date="2020-11" db="EMBL/GenBank/DDBJ databases">
        <title>The Complete Genome of Pseudomonas fragi A13BB.</title>
        <authorList>
            <person name="Awolope O.K."/>
            <person name="O'Driscoll N.H."/>
            <person name="Di Salvo A."/>
            <person name="Lamb A.J."/>
        </authorList>
    </citation>
    <scope>NUCLEOTIDE SEQUENCE [LARGE SCALE GENOMIC DNA]</scope>
    <source>
        <strain evidence="11 12">A13BB</strain>
    </source>
</reference>
<evidence type="ECO:0000256" key="4">
    <source>
        <dbReference type="ARBA" id="ARBA00007637"/>
    </source>
</evidence>
<dbReference type="GO" id="GO:0006012">
    <property type="term" value="P:galactose metabolic process"/>
    <property type="evidence" value="ECO:0007669"/>
    <property type="project" value="InterPro"/>
</dbReference>
<dbReference type="Pfam" id="PF16363">
    <property type="entry name" value="GDP_Man_Dehyd"/>
    <property type="match status" value="1"/>
</dbReference>
<dbReference type="NCBIfam" id="TIGR01179">
    <property type="entry name" value="galE"/>
    <property type="match status" value="1"/>
</dbReference>
<dbReference type="EMBL" id="CP065202">
    <property type="protein sequence ID" value="QPL29991.1"/>
    <property type="molecule type" value="Genomic_DNA"/>
</dbReference>
<accession>A0A9Q6VJ78</accession>
<evidence type="ECO:0000313" key="12">
    <source>
        <dbReference type="Proteomes" id="UP000594467"/>
    </source>
</evidence>